<dbReference type="Pfam" id="PF00023">
    <property type="entry name" value="Ank"/>
    <property type="match status" value="1"/>
</dbReference>
<dbReference type="PANTHER" id="PTHR24141">
    <property type="entry name" value="2-5A-DEPENDENT RIBONUCLEASE"/>
    <property type="match status" value="1"/>
</dbReference>
<dbReference type="EMBL" id="JFFI01000296">
    <property type="protein sequence ID" value="KXH68476.1"/>
    <property type="molecule type" value="Genomic_DNA"/>
</dbReference>
<name>A0A135V717_9PEZI</name>
<dbReference type="SUPFAM" id="SSF48403">
    <property type="entry name" value="Ankyrin repeat"/>
    <property type="match status" value="1"/>
</dbReference>
<evidence type="ECO:0000313" key="5">
    <source>
        <dbReference type="EMBL" id="KXH68476.1"/>
    </source>
</evidence>
<evidence type="ECO:0000256" key="1">
    <source>
        <dbReference type="ARBA" id="ARBA00022737"/>
    </source>
</evidence>
<feature type="repeat" description="ANK" evidence="3">
    <location>
        <begin position="15"/>
        <end position="44"/>
    </location>
</feature>
<dbReference type="InterPro" id="IPR036770">
    <property type="entry name" value="Ankyrin_rpt-contain_sf"/>
</dbReference>
<dbReference type="PRINTS" id="PR01415">
    <property type="entry name" value="ANKYRIN"/>
</dbReference>
<accession>A0A135V717</accession>
<dbReference type="PROSITE" id="PS50088">
    <property type="entry name" value="ANK_REPEAT"/>
    <property type="match status" value="1"/>
</dbReference>
<dbReference type="Proteomes" id="UP000070121">
    <property type="component" value="Unassembled WGS sequence"/>
</dbReference>
<evidence type="ECO:0000256" key="4">
    <source>
        <dbReference type="SAM" id="MobiDB-lite"/>
    </source>
</evidence>
<sequence>MYMTETYRYSPFLVTALYVAASKGFFEIVSFLLDHGADIDGVPDCRLRTPAFLSLLSGDAKTSMILLRRGARLESPEFGINALHQAAAAGLVDVITYLVNEKRMRVNEGDNNGDTPLIHSLLSPSPETVIGHLAQFDGDVNQPTTIDTWRMTALSMACEDGMFSAALALLKAGADATGELDGLIEGADPALQTGGRTGVAKQRLVDLLLKSGADPNATVCISARCNWTGPLLLKLVRARRRWEAEMLLSSGLVEIDKRDSHGATSLDWTLSISRGNPLMASILLRRGAKMDDAVLRDIIGVAEDNYGPGHGNAEERAKPDPDTNGNTSEDDCTAPNTPDLYKAFSELGKKAEDEYSATMSITAVAALMQEIANNKWPVVIFVEFDGSEKAMLKARVPSQDEHIRKGMIELLKTSWQGGERQ</sequence>
<protein>
    <submittedName>
        <fullName evidence="5">Uncharacterized protein</fullName>
    </submittedName>
</protein>
<dbReference type="GO" id="GO:0004540">
    <property type="term" value="F:RNA nuclease activity"/>
    <property type="evidence" value="ECO:0007669"/>
    <property type="project" value="TreeGrafter"/>
</dbReference>
<dbReference type="OrthoDB" id="4728050at2759"/>
<proteinExistence type="predicted"/>
<reference evidence="5 6" key="1">
    <citation type="submission" date="2014-02" db="EMBL/GenBank/DDBJ databases">
        <title>The genome sequence of Colletotrichum salicis CBS 607.94.</title>
        <authorList>
            <person name="Baroncelli R."/>
            <person name="Thon M.R."/>
        </authorList>
    </citation>
    <scope>NUCLEOTIDE SEQUENCE [LARGE SCALE GENOMIC DNA]</scope>
    <source>
        <strain evidence="5 6">CBS 607.94</strain>
    </source>
</reference>
<dbReference type="GO" id="GO:0003723">
    <property type="term" value="F:RNA binding"/>
    <property type="evidence" value="ECO:0007669"/>
    <property type="project" value="TreeGrafter"/>
</dbReference>
<evidence type="ECO:0000256" key="2">
    <source>
        <dbReference type="ARBA" id="ARBA00023043"/>
    </source>
</evidence>
<keyword evidence="1" id="KW-0677">Repeat</keyword>
<feature type="compositionally biased region" description="Basic and acidic residues" evidence="4">
    <location>
        <begin position="312"/>
        <end position="321"/>
    </location>
</feature>
<dbReference type="PROSITE" id="PS50297">
    <property type="entry name" value="ANK_REP_REGION"/>
    <property type="match status" value="1"/>
</dbReference>
<organism evidence="5 6">
    <name type="scientific">Colletotrichum salicis</name>
    <dbReference type="NCBI Taxonomy" id="1209931"/>
    <lineage>
        <taxon>Eukaryota</taxon>
        <taxon>Fungi</taxon>
        <taxon>Dikarya</taxon>
        <taxon>Ascomycota</taxon>
        <taxon>Pezizomycotina</taxon>
        <taxon>Sordariomycetes</taxon>
        <taxon>Hypocreomycetidae</taxon>
        <taxon>Glomerellales</taxon>
        <taxon>Glomerellaceae</taxon>
        <taxon>Colletotrichum</taxon>
        <taxon>Colletotrichum acutatum species complex</taxon>
    </lineage>
</organism>
<dbReference type="SMART" id="SM00248">
    <property type="entry name" value="ANK"/>
    <property type="match status" value="6"/>
</dbReference>
<keyword evidence="2 3" id="KW-0040">ANK repeat</keyword>
<dbReference type="AlphaFoldDB" id="A0A135V717"/>
<comment type="caution">
    <text evidence="5">The sequence shown here is derived from an EMBL/GenBank/DDBJ whole genome shotgun (WGS) entry which is preliminary data.</text>
</comment>
<dbReference type="Gene3D" id="1.25.40.20">
    <property type="entry name" value="Ankyrin repeat-containing domain"/>
    <property type="match status" value="2"/>
</dbReference>
<evidence type="ECO:0000256" key="3">
    <source>
        <dbReference type="PROSITE-ProRule" id="PRU00023"/>
    </source>
</evidence>
<dbReference type="STRING" id="1209931.A0A135V717"/>
<dbReference type="GO" id="GO:0006396">
    <property type="term" value="P:RNA processing"/>
    <property type="evidence" value="ECO:0007669"/>
    <property type="project" value="TreeGrafter"/>
</dbReference>
<feature type="region of interest" description="Disordered" evidence="4">
    <location>
        <begin position="306"/>
        <end position="337"/>
    </location>
</feature>
<gene>
    <name evidence="5" type="ORF">CSAL01_13268</name>
</gene>
<keyword evidence="6" id="KW-1185">Reference proteome</keyword>
<dbReference type="PANTHER" id="PTHR24141:SF1">
    <property type="entry name" value="2-5A-DEPENDENT RIBONUCLEASE"/>
    <property type="match status" value="1"/>
</dbReference>
<dbReference type="InterPro" id="IPR002110">
    <property type="entry name" value="Ankyrin_rpt"/>
</dbReference>
<dbReference type="Pfam" id="PF12796">
    <property type="entry name" value="Ank_2"/>
    <property type="match status" value="1"/>
</dbReference>
<evidence type="ECO:0000313" key="6">
    <source>
        <dbReference type="Proteomes" id="UP000070121"/>
    </source>
</evidence>